<evidence type="ECO:0000313" key="3">
    <source>
        <dbReference type="EMBL" id="VDK23847.1"/>
    </source>
</evidence>
<dbReference type="WBParaSite" id="ASIM_0000463201-mRNA-1">
    <property type="protein sequence ID" value="ASIM_0000463201-mRNA-1"/>
    <property type="gene ID" value="ASIM_0000463201"/>
</dbReference>
<dbReference type="Proteomes" id="UP000267096">
    <property type="component" value="Unassembled WGS sequence"/>
</dbReference>
<dbReference type="EMBL" id="UYRR01007721">
    <property type="protein sequence ID" value="VDK23847.1"/>
    <property type="molecule type" value="Genomic_DNA"/>
</dbReference>
<feature type="domain" description="Metastasis-associated protein MTA1 R1" evidence="2">
    <location>
        <begin position="30"/>
        <end position="90"/>
    </location>
</feature>
<dbReference type="Pfam" id="PF17226">
    <property type="entry name" value="MTA_R1"/>
    <property type="match status" value="1"/>
</dbReference>
<organism evidence="5">
    <name type="scientific">Anisakis simplex</name>
    <name type="common">Herring worm</name>
    <dbReference type="NCBI Taxonomy" id="6269"/>
    <lineage>
        <taxon>Eukaryota</taxon>
        <taxon>Metazoa</taxon>
        <taxon>Ecdysozoa</taxon>
        <taxon>Nematoda</taxon>
        <taxon>Chromadorea</taxon>
        <taxon>Rhabditida</taxon>
        <taxon>Spirurina</taxon>
        <taxon>Ascaridomorpha</taxon>
        <taxon>Ascaridoidea</taxon>
        <taxon>Anisakidae</taxon>
        <taxon>Anisakis</taxon>
        <taxon>Anisakis simplex complex</taxon>
    </lineage>
</organism>
<evidence type="ECO:0000256" key="1">
    <source>
        <dbReference type="SAM" id="MobiDB-lite"/>
    </source>
</evidence>
<proteinExistence type="predicted"/>
<sequence length="153" mass="16793">MPPNHPQQLPQQMTIQQKIPGHAGLTVGPKTRVAFYLNTTLSMRIARRLAPKVILNIRRSARRPFLPINAHAIKQYCTTRQPMEIIRAAKQIKGNKLSDAVLAQLATSIIASGSQFGVLGTATSSSSGAQKRPQPITDKSVPTAKRQVRFTFV</sequence>
<evidence type="ECO:0000313" key="5">
    <source>
        <dbReference type="WBParaSite" id="ASIM_0000463201-mRNA-1"/>
    </source>
</evidence>
<gene>
    <name evidence="3" type="ORF">ASIM_LOCUS4443</name>
</gene>
<name>A0A0M3JAL1_ANISI</name>
<reference evidence="3 4" key="2">
    <citation type="submission" date="2018-11" db="EMBL/GenBank/DDBJ databases">
        <authorList>
            <consortium name="Pathogen Informatics"/>
        </authorList>
    </citation>
    <scope>NUCLEOTIDE SEQUENCE [LARGE SCALE GENOMIC DNA]</scope>
</reference>
<keyword evidence="4" id="KW-1185">Reference proteome</keyword>
<dbReference type="AlphaFoldDB" id="A0A0M3JAL1"/>
<dbReference type="OrthoDB" id="10525081at2759"/>
<feature type="region of interest" description="Disordered" evidence="1">
    <location>
        <begin position="122"/>
        <end position="141"/>
    </location>
</feature>
<protein>
    <submittedName>
        <fullName evidence="5">MTA_R1 domain-containing protein</fullName>
    </submittedName>
</protein>
<accession>A0A0M3JAL1</accession>
<evidence type="ECO:0000313" key="4">
    <source>
        <dbReference type="Proteomes" id="UP000267096"/>
    </source>
</evidence>
<reference evidence="5" key="1">
    <citation type="submission" date="2017-02" db="UniProtKB">
        <authorList>
            <consortium name="WormBaseParasite"/>
        </authorList>
    </citation>
    <scope>IDENTIFICATION</scope>
</reference>
<evidence type="ECO:0000259" key="2">
    <source>
        <dbReference type="Pfam" id="PF17226"/>
    </source>
</evidence>
<dbReference type="InterPro" id="IPR035170">
    <property type="entry name" value="MTA1_R1"/>
</dbReference>